<reference evidence="1 2" key="1">
    <citation type="submission" date="2018-08" db="EMBL/GenBank/DDBJ databases">
        <title>Recombination of ecologically and evolutionarily significant loci maintains genetic cohesion in the Pseudomonas syringae species complex.</title>
        <authorList>
            <person name="Dillon M."/>
            <person name="Thakur S."/>
            <person name="Almeida R.N.D."/>
            <person name="Weir B.S."/>
            <person name="Guttman D.S."/>
        </authorList>
    </citation>
    <scope>NUCLEOTIDE SEQUENCE [LARGE SCALE GENOMIC DNA]</scope>
    <source>
        <strain evidence="1 2">ICMP 4525</strain>
    </source>
</reference>
<organism evidence="1 2">
    <name type="scientific">Pseudomonas amygdali pv. tabaci</name>
    <name type="common">Pseudomonas syringae pv. tabaci</name>
    <dbReference type="NCBI Taxonomy" id="322"/>
    <lineage>
        <taxon>Bacteria</taxon>
        <taxon>Pseudomonadati</taxon>
        <taxon>Pseudomonadota</taxon>
        <taxon>Gammaproteobacteria</taxon>
        <taxon>Pseudomonadales</taxon>
        <taxon>Pseudomonadaceae</taxon>
        <taxon>Pseudomonas</taxon>
        <taxon>Pseudomonas amygdali</taxon>
    </lineage>
</organism>
<sequence>MATAQLGRPFNFPDPRSVTVGNPTFLASRELVVSLYNQSNTDTAVSNYCQRAKEWFIDTALAIGWSNALETGNGLGILLHLQLNIPQFQPRNDLLLGD</sequence>
<dbReference type="EMBL" id="RBVA01000214">
    <property type="protein sequence ID" value="RMW07756.1"/>
    <property type="molecule type" value="Genomic_DNA"/>
</dbReference>
<evidence type="ECO:0000313" key="2">
    <source>
        <dbReference type="Proteomes" id="UP000271531"/>
    </source>
</evidence>
<comment type="caution">
    <text evidence="1">The sequence shown here is derived from an EMBL/GenBank/DDBJ whole genome shotgun (WGS) entry which is preliminary data.</text>
</comment>
<proteinExistence type="predicted"/>
<dbReference type="AlphaFoldDB" id="A0A3M6HSD4"/>
<accession>A0A3M6HSD4</accession>
<protein>
    <submittedName>
        <fullName evidence="1">Uncharacterized protein</fullName>
    </submittedName>
</protein>
<evidence type="ECO:0000313" key="1">
    <source>
        <dbReference type="EMBL" id="RMW07756.1"/>
    </source>
</evidence>
<gene>
    <name evidence="1" type="ORF">ALP03_200127</name>
</gene>
<dbReference type="Proteomes" id="UP000271531">
    <property type="component" value="Unassembled WGS sequence"/>
</dbReference>
<name>A0A3M6HSD4_PSEAJ</name>